<keyword evidence="1" id="KW-0378">Hydrolase</keyword>
<organism evidence="1 2">
    <name type="scientific">Aeoliella straminimaris</name>
    <dbReference type="NCBI Taxonomy" id="2954799"/>
    <lineage>
        <taxon>Bacteria</taxon>
        <taxon>Pseudomonadati</taxon>
        <taxon>Planctomycetota</taxon>
        <taxon>Planctomycetia</taxon>
        <taxon>Pirellulales</taxon>
        <taxon>Lacipirellulaceae</taxon>
        <taxon>Aeoliella</taxon>
    </lineage>
</organism>
<dbReference type="GO" id="GO:0006508">
    <property type="term" value="P:proteolysis"/>
    <property type="evidence" value="ECO:0007669"/>
    <property type="project" value="UniProtKB-KW"/>
</dbReference>
<dbReference type="SUPFAM" id="SSF50156">
    <property type="entry name" value="PDZ domain-like"/>
    <property type="match status" value="1"/>
</dbReference>
<gene>
    <name evidence="1" type="ORF">NG895_27375</name>
</gene>
<evidence type="ECO:0000313" key="1">
    <source>
        <dbReference type="EMBL" id="MCO6047643.1"/>
    </source>
</evidence>
<dbReference type="EMBL" id="JAMXLR010000092">
    <property type="protein sequence ID" value="MCO6047643.1"/>
    <property type="molecule type" value="Genomic_DNA"/>
</dbReference>
<dbReference type="Proteomes" id="UP001155241">
    <property type="component" value="Unassembled WGS sequence"/>
</dbReference>
<comment type="caution">
    <text evidence="1">The sequence shown here is derived from an EMBL/GenBank/DDBJ whole genome shotgun (WGS) entry which is preliminary data.</text>
</comment>
<dbReference type="Gene3D" id="2.30.42.10">
    <property type="match status" value="1"/>
</dbReference>
<protein>
    <submittedName>
        <fullName evidence="1">Aspartyl protease family protein</fullName>
    </submittedName>
</protein>
<sequence length="379" mass="41758">MNALIGCLLTTTLCQGDEPTRPQPVVLRLPHYHDLLYAAVAIEGQEHQFVLDTGSQVHVFDHRLKSYLGPPIRTARTVDSEGIKSETELFHPPICQVEKLELSPNAAVVCVDLEPVRQAIGKEIEGILGMPFFATHVVQVDFDQRKLRIWPGSVTPSSDWGEAVPVAGFVKHSPAVYADFTGLPDEPITIDTGFRGTISLRSGLYDQLVSRSEINPLGTTYRTTLNQGVLLAEGTLSTIKVAGNTHHKLTVERSQSDSSRIGLEYLRRYKATFDVARGRIHLARGFDYDSPEDDIRLGVRFLRKIDATVVDEVEPNGWADSVGIETGDEVLAVGGRTTSSKPIAEVEWTFENAIRSDRELVIRVRRAGKPISLPTDGGK</sequence>
<reference evidence="1" key="1">
    <citation type="submission" date="2022-06" db="EMBL/GenBank/DDBJ databases">
        <title>Aeoliella straminimaris, a novel planctomycete from sediments.</title>
        <authorList>
            <person name="Vitorino I.R."/>
            <person name="Lage O.M."/>
        </authorList>
    </citation>
    <scope>NUCLEOTIDE SEQUENCE</scope>
    <source>
        <strain evidence="1">ICT_H6.2</strain>
    </source>
</reference>
<dbReference type="AlphaFoldDB" id="A0A9X2FG27"/>
<dbReference type="InterPro" id="IPR036034">
    <property type="entry name" value="PDZ_sf"/>
</dbReference>
<proteinExistence type="predicted"/>
<accession>A0A9X2FG27</accession>
<dbReference type="GO" id="GO:0008233">
    <property type="term" value="F:peptidase activity"/>
    <property type="evidence" value="ECO:0007669"/>
    <property type="project" value="UniProtKB-KW"/>
</dbReference>
<dbReference type="InterPro" id="IPR021109">
    <property type="entry name" value="Peptidase_aspartic_dom_sf"/>
</dbReference>
<dbReference type="Pfam" id="PF13650">
    <property type="entry name" value="Asp_protease_2"/>
    <property type="match status" value="1"/>
</dbReference>
<keyword evidence="1" id="KW-0645">Protease</keyword>
<dbReference type="RefSeq" id="WP_252855753.1">
    <property type="nucleotide sequence ID" value="NZ_JAMXLR010000092.1"/>
</dbReference>
<evidence type="ECO:0000313" key="2">
    <source>
        <dbReference type="Proteomes" id="UP001155241"/>
    </source>
</evidence>
<dbReference type="SUPFAM" id="SSF50630">
    <property type="entry name" value="Acid proteases"/>
    <property type="match status" value="1"/>
</dbReference>
<keyword evidence="2" id="KW-1185">Reference proteome</keyword>
<dbReference type="Gene3D" id="2.40.70.10">
    <property type="entry name" value="Acid Proteases"/>
    <property type="match status" value="1"/>
</dbReference>
<name>A0A9X2FG27_9BACT</name>